<feature type="transmembrane region" description="Helical" evidence="1">
    <location>
        <begin position="174"/>
        <end position="193"/>
    </location>
</feature>
<feature type="transmembrane region" description="Helical" evidence="1">
    <location>
        <begin position="111"/>
        <end position="130"/>
    </location>
</feature>
<feature type="transmembrane region" description="Helical" evidence="1">
    <location>
        <begin position="7"/>
        <end position="25"/>
    </location>
</feature>
<feature type="transmembrane region" description="Helical" evidence="1">
    <location>
        <begin position="151"/>
        <end position="168"/>
    </location>
</feature>
<feature type="transmembrane region" description="Helical" evidence="1">
    <location>
        <begin position="290"/>
        <end position="308"/>
    </location>
</feature>
<dbReference type="Proteomes" id="UP000190285">
    <property type="component" value="Unassembled WGS sequence"/>
</dbReference>
<keyword evidence="1" id="KW-0812">Transmembrane</keyword>
<feature type="transmembrane region" description="Helical" evidence="1">
    <location>
        <begin position="31"/>
        <end position="50"/>
    </location>
</feature>
<name>A0A1T5L4W6_9FIRM</name>
<dbReference type="OrthoDB" id="5459053at2"/>
<sequence>MMGKTHYSLGVLYYLLFSMIPAITIVNLSDIGSMVICILASAVGALFPDADSDHSLINSRNPAFKKSNSIVNRYRNLAKKTFAFLFFSVPCGLIIIYMYNKQYLSRELVLISVILFILAINGVKVGEKIYVPILTKGLKRINTGAARIKKYFMMIVYLSIGIACIYLSKGNIEGITWGIIFIAIAIFPHRTFLHSPEGLILATIGVKHVENILSIPNISIAFFIGYFSHLYLADIFTNSGVPISVIPLILRWSNLHNKLKKYRFYMGIYKLLNKKLSIPLVKTGSKLGNWIEGIYVLSLFILLFVVIAKYKIL</sequence>
<dbReference type="EMBL" id="FUZT01000005">
    <property type="protein sequence ID" value="SKC70745.1"/>
    <property type="molecule type" value="Genomic_DNA"/>
</dbReference>
<feature type="transmembrane region" description="Helical" evidence="1">
    <location>
        <begin position="82"/>
        <end position="99"/>
    </location>
</feature>
<keyword evidence="3" id="KW-1185">Reference proteome</keyword>
<evidence type="ECO:0000313" key="2">
    <source>
        <dbReference type="EMBL" id="SKC70745.1"/>
    </source>
</evidence>
<accession>A0A1T5L4W6</accession>
<gene>
    <name evidence="2" type="ORF">SAMN02194393_02471</name>
</gene>
<keyword evidence="1" id="KW-1133">Transmembrane helix</keyword>
<keyword evidence="1" id="KW-0472">Membrane</keyword>
<protein>
    <submittedName>
        <fullName evidence="2">LexA-binding, inner membrane-associated putative hydrolase</fullName>
    </submittedName>
</protein>
<dbReference type="AlphaFoldDB" id="A0A1T5L4W6"/>
<feature type="transmembrane region" description="Helical" evidence="1">
    <location>
        <begin position="213"/>
        <end position="232"/>
    </location>
</feature>
<organism evidence="2 3">
    <name type="scientific">Maledivibacter halophilus</name>
    <dbReference type="NCBI Taxonomy" id="36842"/>
    <lineage>
        <taxon>Bacteria</taxon>
        <taxon>Bacillati</taxon>
        <taxon>Bacillota</taxon>
        <taxon>Clostridia</taxon>
        <taxon>Peptostreptococcales</taxon>
        <taxon>Caminicellaceae</taxon>
        <taxon>Maledivibacter</taxon>
    </lineage>
</organism>
<dbReference type="InterPro" id="IPR007404">
    <property type="entry name" value="YdjM-like"/>
</dbReference>
<keyword evidence="2" id="KW-0378">Hydrolase</keyword>
<dbReference type="RefSeq" id="WP_079492001.1">
    <property type="nucleotide sequence ID" value="NZ_FUZT01000005.1"/>
</dbReference>
<evidence type="ECO:0000256" key="1">
    <source>
        <dbReference type="SAM" id="Phobius"/>
    </source>
</evidence>
<dbReference type="Pfam" id="PF04307">
    <property type="entry name" value="YdjM"/>
    <property type="match status" value="1"/>
</dbReference>
<reference evidence="2 3" key="1">
    <citation type="submission" date="2017-02" db="EMBL/GenBank/DDBJ databases">
        <authorList>
            <person name="Peterson S.W."/>
        </authorList>
    </citation>
    <scope>NUCLEOTIDE SEQUENCE [LARGE SCALE GENOMIC DNA]</scope>
    <source>
        <strain evidence="2 3">M1</strain>
    </source>
</reference>
<dbReference type="GO" id="GO:0016787">
    <property type="term" value="F:hydrolase activity"/>
    <property type="evidence" value="ECO:0007669"/>
    <property type="project" value="UniProtKB-KW"/>
</dbReference>
<proteinExistence type="predicted"/>
<evidence type="ECO:0000313" key="3">
    <source>
        <dbReference type="Proteomes" id="UP000190285"/>
    </source>
</evidence>